<dbReference type="GO" id="GO:0003682">
    <property type="term" value="F:chromatin binding"/>
    <property type="evidence" value="ECO:0007669"/>
    <property type="project" value="TreeGrafter"/>
</dbReference>
<name>A0A914Q6S4_9BILA</name>
<dbReference type="PANTHER" id="PTHR19861:SF0">
    <property type="entry name" value="WD REPEAT-CONTAINING PROTEIN 82"/>
    <property type="match status" value="1"/>
</dbReference>
<evidence type="ECO:0000256" key="4">
    <source>
        <dbReference type="ARBA" id="ARBA00022737"/>
    </source>
</evidence>
<dbReference type="SUPFAM" id="SSF50978">
    <property type="entry name" value="WD40 repeat-like"/>
    <property type="match status" value="1"/>
</dbReference>
<dbReference type="AlphaFoldDB" id="A0A914Q6S4"/>
<comment type="similarity">
    <text evidence="2">Belongs to the WD repeat SWD2 family.</text>
</comment>
<dbReference type="SMART" id="SM00320">
    <property type="entry name" value="WD40"/>
    <property type="match status" value="3"/>
</dbReference>
<accession>A0A914Q6S4</accession>
<sequence length="350" mass="38649">MEDVVVGNPPVVLEPKAMKIDQSNIRSLHPAKIFSDSTMQIVGMDFHLEGKSMVVSSLDDSLTIYNCETGTKGRSINSKKYGVGKIRFDKEDGAVLHTSTKVDNTIRYLSLTENKYVRYFLGHTKEVICLQLSTQAHGFASASRDKTARIWDFRLNNCQGLVHFSNESVVAFDPEGLIFAAACAEEESVKLFDLRNFDKGPFAELEVKNPVKGSQWQEVKFSQDGSYIMINSNSNYALTFESLETGPVQIFGGIDNEENAQVGGVFTPCGKYAIIGCGTGGQKMTIFEIDKIKISQGTPGVASSFTNPYYDQLTTPNHIGPISNIAFNPKYLLLAAASQVLEFWIPDVYE</sequence>
<organism evidence="7 8">
    <name type="scientific">Panagrolaimus davidi</name>
    <dbReference type="NCBI Taxonomy" id="227884"/>
    <lineage>
        <taxon>Eukaryota</taxon>
        <taxon>Metazoa</taxon>
        <taxon>Ecdysozoa</taxon>
        <taxon>Nematoda</taxon>
        <taxon>Chromadorea</taxon>
        <taxon>Rhabditida</taxon>
        <taxon>Tylenchina</taxon>
        <taxon>Panagrolaimomorpha</taxon>
        <taxon>Panagrolaimoidea</taxon>
        <taxon>Panagrolaimidae</taxon>
        <taxon>Panagrolaimus</taxon>
    </lineage>
</organism>
<dbReference type="InterPro" id="IPR036322">
    <property type="entry name" value="WD40_repeat_dom_sf"/>
</dbReference>
<feature type="repeat" description="WD" evidence="6">
    <location>
        <begin position="120"/>
        <end position="154"/>
    </location>
</feature>
<evidence type="ECO:0000256" key="2">
    <source>
        <dbReference type="ARBA" id="ARBA00005616"/>
    </source>
</evidence>
<evidence type="ECO:0000256" key="5">
    <source>
        <dbReference type="ARBA" id="ARBA00023242"/>
    </source>
</evidence>
<dbReference type="InterPro" id="IPR015943">
    <property type="entry name" value="WD40/YVTN_repeat-like_dom_sf"/>
</dbReference>
<evidence type="ECO:0000256" key="6">
    <source>
        <dbReference type="PROSITE-ProRule" id="PRU00221"/>
    </source>
</evidence>
<dbReference type="GO" id="GO:0016070">
    <property type="term" value="P:RNA metabolic process"/>
    <property type="evidence" value="ECO:0007669"/>
    <property type="project" value="UniProtKB-ARBA"/>
</dbReference>
<dbReference type="PANTHER" id="PTHR19861">
    <property type="entry name" value="WD40 REPEAT PROTEIN SWD2"/>
    <property type="match status" value="1"/>
</dbReference>
<keyword evidence="3 6" id="KW-0853">WD repeat</keyword>
<dbReference type="InterPro" id="IPR037867">
    <property type="entry name" value="Swd2/WDR82"/>
</dbReference>
<protein>
    <submittedName>
        <fullName evidence="8">Uncharacterized protein</fullName>
    </submittedName>
</protein>
<keyword evidence="4" id="KW-0677">Repeat</keyword>
<keyword evidence="5" id="KW-0539">Nucleus</keyword>
<keyword evidence="7" id="KW-1185">Reference proteome</keyword>
<reference evidence="8" key="1">
    <citation type="submission" date="2022-11" db="UniProtKB">
        <authorList>
            <consortium name="WormBaseParasite"/>
        </authorList>
    </citation>
    <scope>IDENTIFICATION</scope>
</reference>
<dbReference type="Pfam" id="PF00400">
    <property type="entry name" value="WD40"/>
    <property type="match status" value="1"/>
</dbReference>
<comment type="subcellular location">
    <subcellularLocation>
        <location evidence="1">Nucleus</location>
    </subcellularLocation>
</comment>
<dbReference type="WBParaSite" id="PDA_v2.g26701.t1">
    <property type="protein sequence ID" value="PDA_v2.g26701.t1"/>
    <property type="gene ID" value="PDA_v2.g26701"/>
</dbReference>
<evidence type="ECO:0000313" key="8">
    <source>
        <dbReference type="WBParaSite" id="PDA_v2.g26701.t1"/>
    </source>
</evidence>
<dbReference type="InterPro" id="IPR001680">
    <property type="entry name" value="WD40_rpt"/>
</dbReference>
<dbReference type="PROSITE" id="PS50082">
    <property type="entry name" value="WD_REPEATS_2"/>
    <property type="match status" value="1"/>
</dbReference>
<evidence type="ECO:0000313" key="7">
    <source>
        <dbReference type="Proteomes" id="UP000887578"/>
    </source>
</evidence>
<dbReference type="Proteomes" id="UP000887578">
    <property type="component" value="Unplaced"/>
</dbReference>
<evidence type="ECO:0000256" key="1">
    <source>
        <dbReference type="ARBA" id="ARBA00004123"/>
    </source>
</evidence>
<dbReference type="PROSITE" id="PS50294">
    <property type="entry name" value="WD_REPEATS_REGION"/>
    <property type="match status" value="1"/>
</dbReference>
<evidence type="ECO:0000256" key="3">
    <source>
        <dbReference type="ARBA" id="ARBA00022574"/>
    </source>
</evidence>
<dbReference type="Gene3D" id="2.130.10.10">
    <property type="entry name" value="YVTN repeat-like/Quinoprotein amine dehydrogenase"/>
    <property type="match status" value="1"/>
</dbReference>
<dbReference type="GO" id="GO:0048188">
    <property type="term" value="C:Set1C/COMPASS complex"/>
    <property type="evidence" value="ECO:0007669"/>
    <property type="project" value="TreeGrafter"/>
</dbReference>
<proteinExistence type="inferred from homology"/>